<comment type="caution">
    <text evidence="1">The sequence shown here is derived from an EMBL/GenBank/DDBJ whole genome shotgun (WGS) entry which is preliminary data.</text>
</comment>
<name>A0A1J4V3W3_9BACT</name>
<accession>A0A1J4V3W3</accession>
<sequence>MEIGSLPTGIDIRFLKNNDYQYSPTALETVVDIIIANQTGSSRGDFNIPIIYSKKDTPDSSMICQINIINL</sequence>
<evidence type="ECO:0000313" key="1">
    <source>
        <dbReference type="EMBL" id="OIO31852.1"/>
    </source>
</evidence>
<gene>
    <name evidence="1" type="ORF">AUJ44_03710</name>
</gene>
<dbReference type="Proteomes" id="UP000183206">
    <property type="component" value="Unassembled WGS sequence"/>
</dbReference>
<evidence type="ECO:0000313" key="2">
    <source>
        <dbReference type="Proteomes" id="UP000183206"/>
    </source>
</evidence>
<organism evidence="1 2">
    <name type="scientific">Candidatus Nomurabacteria bacterium CG1_02_47_685</name>
    <dbReference type="NCBI Taxonomy" id="1805282"/>
    <lineage>
        <taxon>Bacteria</taxon>
        <taxon>Candidatus Nomuraibacteriota</taxon>
    </lineage>
</organism>
<protein>
    <submittedName>
        <fullName evidence="1">Uncharacterized protein</fullName>
    </submittedName>
</protein>
<proteinExistence type="predicted"/>
<dbReference type="STRING" id="1805282.AUJ44_03710"/>
<reference evidence="1 2" key="1">
    <citation type="journal article" date="2016" name="Environ. Microbiol.">
        <title>Genomic resolution of a cold subsurface aquifer community provides metabolic insights for novel microbes adapted to high CO concentrations.</title>
        <authorList>
            <person name="Probst A.J."/>
            <person name="Castelle C.J."/>
            <person name="Singh A."/>
            <person name="Brown C.T."/>
            <person name="Anantharaman K."/>
            <person name="Sharon I."/>
            <person name="Hug L.A."/>
            <person name="Burstein D."/>
            <person name="Emerson J.B."/>
            <person name="Thomas B.C."/>
            <person name="Banfield J.F."/>
        </authorList>
    </citation>
    <scope>NUCLEOTIDE SEQUENCE [LARGE SCALE GENOMIC DNA]</scope>
    <source>
        <strain evidence="1">CG1_02_47_685</strain>
    </source>
</reference>
<dbReference type="AlphaFoldDB" id="A0A1J4V3W3"/>
<dbReference type="EMBL" id="MNVO01000055">
    <property type="protein sequence ID" value="OIO31852.1"/>
    <property type="molecule type" value="Genomic_DNA"/>
</dbReference>